<dbReference type="STRING" id="1403316.PRV_03065"/>
<dbReference type="InterPro" id="IPR006171">
    <property type="entry name" value="TOPRIM_dom"/>
</dbReference>
<dbReference type="KEGG" id="mpv:PRV_03065"/>
<keyword evidence="6" id="KW-0460">Magnesium</keyword>
<feature type="site" description="Interaction with DNA" evidence="10">
    <location>
        <position position="511"/>
    </location>
</feature>
<dbReference type="Pfam" id="PF01396">
    <property type="entry name" value="Zn_ribbon_Top1"/>
    <property type="match status" value="3"/>
</dbReference>
<feature type="site" description="Interaction with DNA" evidence="10">
    <location>
        <position position="29"/>
    </location>
</feature>
<evidence type="ECO:0000256" key="11">
    <source>
        <dbReference type="SAM" id="MobiDB-lite"/>
    </source>
</evidence>
<sequence>MLVESPAKIKSISKYLEGRDMKIMATYGHIRELAKGWLNFGPNKINFKWENIDKKIDYANKKIPVIEAIKKEASLASKIYLSTDPDREGEAISWHIYSILGEKEQKKCFRAVFNEITESAVKYSLENTRQLDQAQINSYLARILLDRWIGFKLSKYVRRKVGGLSAGRVQSIALKFLADKEEEIKAFQPKNWFILKVQLANELWISLSKLSAGAEAQFELSPHGHKGYVNFQTKEDLDKFLIQLDDHYLLSEIGESKIESSNAPEVFKTSTLFEIAINKLGAKSQEVQRTAQRLYEGIPLGEETVSLISYPRTDRTSLSEEFVQTSKKFIAANYDSKYWVDETNLKKRDIKKKKDLFTQGAHEGIRPTDIYMTPEQFSRWVSTSSLEFRLYNLIWSYTVASFFPPSKNEKKRYNFINQGNVFFATENKEIFDGYKYILRKNGLMELPEKAEFNFNLLKKNEKYLSKQYNIVEERNSPPAKYSEATLIKALENKGIGRPSTYPLISEIVRSRNYANFKNKKFEITELGYKVSKDLDKNFSSFISYDYTKSMEEELDNISKLKTDWKEFLESVFKTWEKDYNKAEHFEIVKDKLCPECQKQCVYKFSRRWGSKFIGCIDFPNCKFTENSARENKQQNFEVLDKICPDCKGQLAKKKNKWGKFFVSCTNFPKCKYIEKNQQEIEPIENSSCPYCKGQLVYKASLKKEGVKFISCSNYPKCKYSSSLSGKRRNSRFSKNKENLI</sequence>
<dbReference type="InterPro" id="IPR013825">
    <property type="entry name" value="Topo_IA_cen_sub2"/>
</dbReference>
<dbReference type="InterPro" id="IPR013826">
    <property type="entry name" value="Topo_IA_cen_sub3"/>
</dbReference>
<dbReference type="Gene3D" id="2.70.20.10">
    <property type="entry name" value="Topoisomerase I, domain 3"/>
    <property type="match status" value="1"/>
</dbReference>
<keyword evidence="8 10" id="KW-0238">DNA-binding</keyword>
<gene>
    <name evidence="10" type="primary">topA</name>
    <name evidence="14" type="ORF">PRV_03065</name>
</gene>
<dbReference type="InterPro" id="IPR003601">
    <property type="entry name" value="Topo_IA_2"/>
</dbReference>
<comment type="subunit">
    <text evidence="10">Monomer.</text>
</comment>
<dbReference type="AlphaFoldDB" id="U5NGH4"/>
<keyword evidence="15" id="KW-1185">Reference proteome</keyword>
<evidence type="ECO:0000256" key="1">
    <source>
        <dbReference type="ARBA" id="ARBA00000213"/>
    </source>
</evidence>
<dbReference type="SMART" id="SM00437">
    <property type="entry name" value="TOP1Ac"/>
    <property type="match status" value="1"/>
</dbReference>
<dbReference type="GO" id="GO:0006265">
    <property type="term" value="P:DNA topological change"/>
    <property type="evidence" value="ECO:0007669"/>
    <property type="project" value="UniProtKB-UniRule"/>
</dbReference>
<dbReference type="CDD" id="cd00186">
    <property type="entry name" value="TOP1Ac"/>
    <property type="match status" value="1"/>
</dbReference>
<dbReference type="GO" id="GO:0003677">
    <property type="term" value="F:DNA binding"/>
    <property type="evidence" value="ECO:0007669"/>
    <property type="project" value="UniProtKB-KW"/>
</dbReference>
<dbReference type="GO" id="GO:0005694">
    <property type="term" value="C:chromosome"/>
    <property type="evidence" value="ECO:0007669"/>
    <property type="project" value="InterPro"/>
</dbReference>
<feature type="site" description="Interaction with DNA" evidence="10">
    <location>
        <position position="142"/>
    </location>
</feature>
<comment type="function">
    <text evidence="10">Releases the supercoiling and torsional tension of DNA, which is introduced during the DNA replication and transcription, by transiently cleaving and rejoining one strand of the DNA duplex. Introduces a single-strand break via transesterification at a target site in duplex DNA. The scissile phosphodiester is attacked by the catalytic tyrosine of the enzyme, resulting in the formation of a DNA-(5'-phosphotyrosyl)-enzyme intermediate and the expulsion of a 3'-OH DNA strand. The free DNA strand then undergoes passage around the unbroken strand, thus removing DNA supercoils. Finally, in the religation step, the DNA 3'-OH attacks the covalent intermediate to expel the active-site tyrosine and restore the DNA phosphodiester backbone.</text>
</comment>
<dbReference type="PRINTS" id="PR00417">
    <property type="entry name" value="PRTPISMRASEI"/>
</dbReference>
<dbReference type="PATRIC" id="fig|1403316.3.peg.572"/>
<dbReference type="InterPro" id="IPR003602">
    <property type="entry name" value="Topo_IA_DNA-bd_dom"/>
</dbReference>
<dbReference type="Pfam" id="PF01751">
    <property type="entry name" value="Toprim"/>
    <property type="match status" value="1"/>
</dbReference>
<dbReference type="Gene3D" id="1.10.290.10">
    <property type="entry name" value="Topoisomerase I, domain 4"/>
    <property type="match status" value="1"/>
</dbReference>
<evidence type="ECO:0000256" key="2">
    <source>
        <dbReference type="ARBA" id="ARBA00009446"/>
    </source>
</evidence>
<organism evidence="14 15">
    <name type="scientific">Mycoplasma parvum str. Indiana</name>
    <dbReference type="NCBI Taxonomy" id="1403316"/>
    <lineage>
        <taxon>Bacteria</taxon>
        <taxon>Bacillati</taxon>
        <taxon>Mycoplasmatota</taxon>
        <taxon>Mollicutes</taxon>
        <taxon>Mycoplasmataceae</taxon>
        <taxon>Mycoplasma</taxon>
    </lineage>
</organism>
<evidence type="ECO:0000256" key="4">
    <source>
        <dbReference type="ARBA" id="ARBA00022771"/>
    </source>
</evidence>
<dbReference type="SMART" id="SM00436">
    <property type="entry name" value="TOP1Bc"/>
    <property type="match status" value="1"/>
</dbReference>
<dbReference type="Gene3D" id="1.10.460.10">
    <property type="entry name" value="Topoisomerase I, domain 2"/>
    <property type="match status" value="1"/>
</dbReference>
<dbReference type="InterPro" id="IPR028612">
    <property type="entry name" value="Topoisom_1_IA"/>
</dbReference>
<dbReference type="Gene3D" id="3.30.65.10">
    <property type="entry name" value="Bacterial Topoisomerase I, domain 1"/>
    <property type="match status" value="2"/>
</dbReference>
<comment type="catalytic activity">
    <reaction evidence="1 10">
        <text>ATP-independent breakage of single-stranded DNA, followed by passage and rejoining.</text>
        <dbReference type="EC" id="5.6.2.1"/>
    </reaction>
</comment>
<evidence type="ECO:0000256" key="3">
    <source>
        <dbReference type="ARBA" id="ARBA00022723"/>
    </source>
</evidence>
<dbReference type="InterPro" id="IPR023405">
    <property type="entry name" value="Topo_IA_core_domain"/>
</dbReference>
<feature type="domain" description="Topo IA-type catalytic" evidence="13">
    <location>
        <begin position="132"/>
        <end position="579"/>
    </location>
</feature>
<keyword evidence="3" id="KW-0479">Metal-binding</keyword>
<dbReference type="PANTHER" id="PTHR42785:SF1">
    <property type="entry name" value="DNA TOPOISOMERASE"/>
    <property type="match status" value="1"/>
</dbReference>
<dbReference type="SUPFAM" id="SSF56712">
    <property type="entry name" value="Prokaryotic type I DNA topoisomerase"/>
    <property type="match status" value="1"/>
</dbReference>
<protein>
    <recommendedName>
        <fullName evidence="10">DNA topoisomerase 1</fullName>
        <ecNumber evidence="10">5.6.2.1</ecNumber>
    </recommendedName>
    <alternativeName>
        <fullName evidence="10">DNA topoisomerase I</fullName>
    </alternativeName>
</protein>
<dbReference type="PANTHER" id="PTHR42785">
    <property type="entry name" value="DNA TOPOISOMERASE, TYPE IA, CORE"/>
    <property type="match status" value="1"/>
</dbReference>
<name>U5NGH4_9MOLU</name>
<evidence type="ECO:0000256" key="9">
    <source>
        <dbReference type="ARBA" id="ARBA00023235"/>
    </source>
</evidence>
<accession>U5NGH4</accession>
<comment type="similarity">
    <text evidence="2 10">Belongs to the type IA topoisomerase family.</text>
</comment>
<keyword evidence="7 10" id="KW-0799">Topoisomerase</keyword>
<dbReference type="InterPro" id="IPR013497">
    <property type="entry name" value="Topo_IA_cen"/>
</dbReference>
<evidence type="ECO:0000313" key="14">
    <source>
        <dbReference type="EMBL" id="AGX89338.1"/>
    </source>
</evidence>
<evidence type="ECO:0000259" key="13">
    <source>
        <dbReference type="PROSITE" id="PS52039"/>
    </source>
</evidence>
<dbReference type="InterPro" id="IPR013824">
    <property type="entry name" value="Topo_IA_cen_sub1"/>
</dbReference>
<feature type="site" description="Interaction with DNA" evidence="10">
    <location>
        <position position="312"/>
    </location>
</feature>
<reference evidence="14 15" key="1">
    <citation type="journal article" date="2013" name="Genome Announc.">
        <title>Genome Sequence of Mycoplasma parvum (Formerly Eperythrozoon parvum), a Diminutive Hemoplasma of the Pig.</title>
        <authorList>
            <person name="do Nascimento N.C."/>
            <person name="Dos Santos A.P."/>
            <person name="Chu Y."/>
            <person name="Guimaraes A.M."/>
            <person name="Pagliaro A."/>
            <person name="Messick J.B."/>
        </authorList>
    </citation>
    <scope>NUCLEOTIDE SEQUENCE [LARGE SCALE GENOMIC DNA]</scope>
    <source>
        <strain evidence="14 15">Indiana</strain>
    </source>
</reference>
<dbReference type="SUPFAM" id="SSF57783">
    <property type="entry name" value="Zinc beta-ribbon"/>
    <property type="match status" value="1"/>
</dbReference>
<dbReference type="Gene3D" id="3.40.50.140">
    <property type="match status" value="1"/>
</dbReference>
<dbReference type="SMART" id="SM00493">
    <property type="entry name" value="TOPRIM"/>
    <property type="match status" value="1"/>
</dbReference>
<comment type="caution">
    <text evidence="10">Lacks conserved residue(s) required for the propagation of feature annotation.</text>
</comment>
<feature type="domain" description="Toprim" evidence="12">
    <location>
        <begin position="1"/>
        <end position="117"/>
    </location>
</feature>
<keyword evidence="9 10" id="KW-0413">Isomerase</keyword>
<evidence type="ECO:0000313" key="15">
    <source>
        <dbReference type="Proteomes" id="UP000017119"/>
    </source>
</evidence>
<dbReference type="EMBL" id="CP006771">
    <property type="protein sequence ID" value="AGX89338.1"/>
    <property type="molecule type" value="Genomic_DNA"/>
</dbReference>
<dbReference type="NCBIfam" id="TIGR01051">
    <property type="entry name" value="topA_bact"/>
    <property type="match status" value="1"/>
</dbReference>
<dbReference type="InterPro" id="IPR023406">
    <property type="entry name" value="Topo_IA_AS"/>
</dbReference>
<feature type="region of interest" description="Interaction with DNA" evidence="10">
    <location>
        <begin position="165"/>
        <end position="170"/>
    </location>
</feature>
<evidence type="ECO:0000256" key="7">
    <source>
        <dbReference type="ARBA" id="ARBA00023029"/>
    </source>
</evidence>
<dbReference type="EC" id="5.6.2.1" evidence="10"/>
<dbReference type="HOGENOM" id="CLU_002929_4_3_14"/>
<dbReference type="GO" id="GO:0008270">
    <property type="term" value="F:zinc ion binding"/>
    <property type="evidence" value="ECO:0007669"/>
    <property type="project" value="UniProtKB-KW"/>
</dbReference>
<dbReference type="HAMAP" id="MF_00952">
    <property type="entry name" value="Topoisom_1_prok"/>
    <property type="match status" value="1"/>
</dbReference>
<feature type="site" description="Interaction with DNA" evidence="10">
    <location>
        <position position="146"/>
    </location>
</feature>
<keyword evidence="4" id="KW-0863">Zinc-finger</keyword>
<evidence type="ECO:0000256" key="10">
    <source>
        <dbReference type="HAMAP-Rule" id="MF_00952"/>
    </source>
</evidence>
<feature type="region of interest" description="Disordered" evidence="11">
    <location>
        <begin position="721"/>
        <end position="740"/>
    </location>
</feature>
<dbReference type="PROSITE" id="PS00396">
    <property type="entry name" value="TOPO_IA_1"/>
    <property type="match status" value="1"/>
</dbReference>
<proteinExistence type="inferred from homology"/>
<dbReference type="InterPro" id="IPR000380">
    <property type="entry name" value="Topo_IA"/>
</dbReference>
<evidence type="ECO:0000256" key="6">
    <source>
        <dbReference type="ARBA" id="ARBA00022842"/>
    </source>
</evidence>
<dbReference type="InterPro" id="IPR005733">
    <property type="entry name" value="TopoI_bac-type"/>
</dbReference>
<dbReference type="PROSITE" id="PS50880">
    <property type="entry name" value="TOPRIM"/>
    <property type="match status" value="1"/>
</dbReference>
<dbReference type="Pfam" id="PF01131">
    <property type="entry name" value="Topoisom_bac"/>
    <property type="match status" value="1"/>
</dbReference>
<keyword evidence="5" id="KW-0862">Zinc</keyword>
<evidence type="ECO:0000259" key="12">
    <source>
        <dbReference type="PROSITE" id="PS50880"/>
    </source>
</evidence>
<evidence type="ECO:0000256" key="8">
    <source>
        <dbReference type="ARBA" id="ARBA00023125"/>
    </source>
</evidence>
<dbReference type="GO" id="GO:0003917">
    <property type="term" value="F:DNA topoisomerase type I (single strand cut, ATP-independent) activity"/>
    <property type="evidence" value="ECO:0007669"/>
    <property type="project" value="UniProtKB-UniRule"/>
</dbReference>
<dbReference type="InterPro" id="IPR013498">
    <property type="entry name" value="Topo_IA_Znf"/>
</dbReference>
<feature type="active site" description="O-(5'-phospho-DNA)-tyrosine intermediate" evidence="10">
    <location>
        <position position="310"/>
    </location>
</feature>
<dbReference type="Proteomes" id="UP000017119">
    <property type="component" value="Chromosome"/>
</dbReference>
<evidence type="ECO:0000256" key="5">
    <source>
        <dbReference type="ARBA" id="ARBA00022833"/>
    </source>
</evidence>
<dbReference type="PROSITE" id="PS52039">
    <property type="entry name" value="TOPO_IA_2"/>
    <property type="match status" value="1"/>
</dbReference>